<dbReference type="Proteomes" id="UP000004840">
    <property type="component" value="Unassembled WGS sequence"/>
</dbReference>
<dbReference type="SUPFAM" id="SSF158745">
    <property type="entry name" value="LanC-like"/>
    <property type="match status" value="1"/>
</dbReference>
<dbReference type="AlphaFoldDB" id="G7HYH5"/>
<evidence type="ECO:0000313" key="2">
    <source>
        <dbReference type="EMBL" id="CCE55240.1"/>
    </source>
</evidence>
<feature type="binding site" evidence="1">
    <location>
        <position position="293"/>
    </location>
    <ligand>
        <name>Zn(2+)</name>
        <dbReference type="ChEBI" id="CHEBI:29105"/>
    </ligand>
</feature>
<keyword evidence="1" id="KW-0862">Zinc</keyword>
<gene>
    <name evidence="2" type="ORF">CCAS_08660</name>
</gene>
<dbReference type="PRINTS" id="PR01955">
    <property type="entry name" value="LANCFRANKIA"/>
</dbReference>
<feature type="binding site" evidence="1">
    <location>
        <position position="342"/>
    </location>
    <ligand>
        <name>Zn(2+)</name>
        <dbReference type="ChEBI" id="CHEBI:29105"/>
    </ligand>
</feature>
<feature type="binding site" evidence="1">
    <location>
        <position position="343"/>
    </location>
    <ligand>
        <name>Zn(2+)</name>
        <dbReference type="ChEBI" id="CHEBI:29105"/>
    </ligand>
</feature>
<protein>
    <submittedName>
        <fullName evidence="2">Putative lantibiotic biosynthesis protein</fullName>
    </submittedName>
</protein>
<organism evidence="2 3">
    <name type="scientific">Corynebacterium casei UCMA 3821</name>
    <dbReference type="NCBI Taxonomy" id="1110505"/>
    <lineage>
        <taxon>Bacteria</taxon>
        <taxon>Bacillati</taxon>
        <taxon>Actinomycetota</taxon>
        <taxon>Actinomycetes</taxon>
        <taxon>Mycobacteriales</taxon>
        <taxon>Corynebacteriaceae</taxon>
        <taxon>Corynebacterium</taxon>
    </lineage>
</organism>
<dbReference type="InterPro" id="IPR007822">
    <property type="entry name" value="LANC-like"/>
</dbReference>
<dbReference type="PRINTS" id="PR01950">
    <property type="entry name" value="LANCSUPER"/>
</dbReference>
<reference evidence="2 3" key="1">
    <citation type="journal article" date="2012" name="J. Bacteriol.">
        <title>Genome Sequence of Corynebacterium casei UCMA 3821, Isolated from a Smear-Ripened Cheese.</title>
        <authorList>
            <person name="Monnet C."/>
            <person name="Loux V."/>
            <person name="Bento P."/>
            <person name="Gibrat J.F."/>
            <person name="Straub C."/>
            <person name="Bonnarme P."/>
            <person name="Landaud S."/>
            <person name="Irlinger F."/>
        </authorList>
    </citation>
    <scope>NUCLEOTIDE SEQUENCE [LARGE SCALE GENOMIC DNA]</scope>
    <source>
        <strain evidence="2 3">UCMA 3821</strain>
    </source>
</reference>
<dbReference type="Pfam" id="PF05147">
    <property type="entry name" value="LANC_like"/>
    <property type="match status" value="1"/>
</dbReference>
<name>G7HYH5_9CORY</name>
<dbReference type="GO" id="GO:0031179">
    <property type="term" value="P:peptide modification"/>
    <property type="evidence" value="ECO:0007669"/>
    <property type="project" value="InterPro"/>
</dbReference>
<accession>G7HYH5</accession>
<dbReference type="Gene3D" id="1.50.10.20">
    <property type="match status" value="1"/>
</dbReference>
<sequence length="435" mass="46863">MNPISQTALAARKSAHWLGLRLADRSIREEAFFLSNRDDLEPSLNSGSICSGDAGVMTILNRLAIEFPDDRALFRGAAKEILNNLLSSEEIGDNSLFSGTAGLLIALKDGLTFYGSQTVKQWYISRAHDYFDELLAEPPHDPSMGYTFDEYDLISGAAGHLRALSLLYEDFHTNREYLACLAIVREALLEASQVQEDGFPNCRIMPGDYYLESAIELPEGYINLGLAHGIPSVLSALAEASIAGAIALEKPSLSQSLKLLMNSSVGASLDWPSGFGLGGFENSLTSTHRVAWCYGTPGVSLSFKLLAECFQDLGLMRFARQSMRHALSQEKRTSGLISPTFCHGEAGVVTSAIAILGRNTNGLDASLIESHVSTLLNFLDPELPLGVQNYETASCGENQAGLLSGSAGVIHALLAYSSPSTLRGNPWSSITFTGR</sequence>
<proteinExistence type="predicted"/>
<dbReference type="EMBL" id="CAFW01000078">
    <property type="protein sequence ID" value="CCE55240.1"/>
    <property type="molecule type" value="Genomic_DNA"/>
</dbReference>
<dbReference type="SMART" id="SM01260">
    <property type="entry name" value="LANC_like"/>
    <property type="match status" value="1"/>
</dbReference>
<evidence type="ECO:0000313" key="3">
    <source>
        <dbReference type="Proteomes" id="UP000004840"/>
    </source>
</evidence>
<keyword evidence="1" id="KW-0479">Metal-binding</keyword>
<evidence type="ECO:0000256" key="1">
    <source>
        <dbReference type="PIRSR" id="PIRSR607822-1"/>
    </source>
</evidence>
<dbReference type="GO" id="GO:0046872">
    <property type="term" value="F:metal ion binding"/>
    <property type="evidence" value="ECO:0007669"/>
    <property type="project" value="UniProtKB-KW"/>
</dbReference>
<dbReference type="RefSeq" id="WP_006822716.1">
    <property type="nucleotide sequence ID" value="NZ_CAFW01000078.1"/>
</dbReference>